<evidence type="ECO:0000313" key="6">
    <source>
        <dbReference type="Proteomes" id="UP000193136"/>
    </source>
</evidence>
<dbReference type="GO" id="GO:0007165">
    <property type="term" value="P:signal transduction"/>
    <property type="evidence" value="ECO:0007669"/>
    <property type="project" value="InterPro"/>
</dbReference>
<dbReference type="GO" id="GO:0043709">
    <property type="term" value="P:cell adhesion involved in single-species biofilm formation"/>
    <property type="evidence" value="ECO:0007669"/>
    <property type="project" value="TreeGrafter"/>
</dbReference>
<name>A0A1X0Y5N8_9BACT</name>
<proteinExistence type="predicted"/>
<dbReference type="InterPro" id="IPR000160">
    <property type="entry name" value="GGDEF_dom"/>
</dbReference>
<feature type="domain" description="GGDEF" evidence="4">
    <location>
        <begin position="284"/>
        <end position="424"/>
    </location>
</feature>
<dbReference type="InterPro" id="IPR029787">
    <property type="entry name" value="Nucleotide_cyclase"/>
</dbReference>
<keyword evidence="6" id="KW-1185">Reference proteome</keyword>
<gene>
    <name evidence="5" type="ORF">B5V00_07625</name>
</gene>
<accession>A0A1X0Y5N8</accession>
<dbReference type="AlphaFoldDB" id="A0A1X0Y5N8"/>
<feature type="transmembrane region" description="Helical" evidence="2">
    <location>
        <begin position="12"/>
        <end position="31"/>
    </location>
</feature>
<dbReference type="Pfam" id="PF00990">
    <property type="entry name" value="GGDEF"/>
    <property type="match status" value="1"/>
</dbReference>
<reference evidence="5 6" key="1">
    <citation type="submission" date="2017-03" db="EMBL/GenBank/DDBJ databases">
        <title>Genome sequence of Geothermobacter sp. EPR-M, Deep-Sea Iron Reducer.</title>
        <authorList>
            <person name="Tully B."/>
            <person name="Savalia P."/>
            <person name="Abuyen K."/>
            <person name="Baughan C."/>
            <person name="Romero E."/>
            <person name="Ronkowski C."/>
            <person name="Torres B."/>
            <person name="Tremblay J."/>
            <person name="Trujillo A."/>
            <person name="Tyler M."/>
            <person name="Perez-Rodriguez I."/>
            <person name="Amend J."/>
        </authorList>
    </citation>
    <scope>NUCLEOTIDE SEQUENCE [LARGE SCALE GENOMIC DNA]</scope>
    <source>
        <strain evidence="5 6">EPR-M</strain>
    </source>
</reference>
<keyword evidence="2" id="KW-0812">Transmembrane</keyword>
<dbReference type="InterPro" id="IPR050469">
    <property type="entry name" value="Diguanylate_Cyclase"/>
</dbReference>
<dbReference type="Gene3D" id="6.10.340.10">
    <property type="match status" value="1"/>
</dbReference>
<dbReference type="OrthoDB" id="9813903at2"/>
<evidence type="ECO:0000259" key="4">
    <source>
        <dbReference type="PROSITE" id="PS50887"/>
    </source>
</evidence>
<dbReference type="InterPro" id="IPR003660">
    <property type="entry name" value="HAMP_dom"/>
</dbReference>
<dbReference type="CDD" id="cd06225">
    <property type="entry name" value="HAMP"/>
    <property type="match status" value="1"/>
</dbReference>
<keyword evidence="2" id="KW-1133">Transmembrane helix</keyword>
<dbReference type="Pfam" id="PF00672">
    <property type="entry name" value="HAMP"/>
    <property type="match status" value="1"/>
</dbReference>
<dbReference type="Proteomes" id="UP000193136">
    <property type="component" value="Unassembled WGS sequence"/>
</dbReference>
<dbReference type="EMBL" id="NAAD01000008">
    <property type="protein sequence ID" value="ORJ60428.1"/>
    <property type="molecule type" value="Genomic_DNA"/>
</dbReference>
<dbReference type="SUPFAM" id="SSF55073">
    <property type="entry name" value="Nucleotide cyclase"/>
    <property type="match status" value="1"/>
</dbReference>
<evidence type="ECO:0000259" key="3">
    <source>
        <dbReference type="PROSITE" id="PS50885"/>
    </source>
</evidence>
<dbReference type="SMART" id="SM00267">
    <property type="entry name" value="GGDEF"/>
    <property type="match status" value="1"/>
</dbReference>
<dbReference type="PROSITE" id="PS50885">
    <property type="entry name" value="HAMP"/>
    <property type="match status" value="1"/>
</dbReference>
<keyword evidence="2" id="KW-0472">Membrane</keyword>
<dbReference type="SUPFAM" id="SSF158472">
    <property type="entry name" value="HAMP domain-like"/>
    <property type="match status" value="1"/>
</dbReference>
<dbReference type="Gene3D" id="3.30.70.270">
    <property type="match status" value="1"/>
</dbReference>
<evidence type="ECO:0000256" key="2">
    <source>
        <dbReference type="SAM" id="Phobius"/>
    </source>
</evidence>
<dbReference type="PANTHER" id="PTHR45138">
    <property type="entry name" value="REGULATORY COMPONENTS OF SENSORY TRANSDUCTION SYSTEM"/>
    <property type="match status" value="1"/>
</dbReference>
<evidence type="ECO:0000313" key="5">
    <source>
        <dbReference type="EMBL" id="ORJ60428.1"/>
    </source>
</evidence>
<dbReference type="GO" id="GO:0052621">
    <property type="term" value="F:diguanylate cyclase activity"/>
    <property type="evidence" value="ECO:0007669"/>
    <property type="project" value="UniProtKB-EC"/>
</dbReference>
<dbReference type="STRING" id="1969733.B5V00_07625"/>
<comment type="caution">
    <text evidence="5">The sequence shown here is derived from an EMBL/GenBank/DDBJ whole genome shotgun (WGS) entry which is preliminary data.</text>
</comment>
<dbReference type="InterPro" id="IPR043128">
    <property type="entry name" value="Rev_trsase/Diguanyl_cyclase"/>
</dbReference>
<feature type="domain" description="HAMP" evidence="3">
    <location>
        <begin position="203"/>
        <end position="255"/>
    </location>
</feature>
<dbReference type="EC" id="2.7.7.65" evidence="1"/>
<dbReference type="GO" id="GO:0005886">
    <property type="term" value="C:plasma membrane"/>
    <property type="evidence" value="ECO:0007669"/>
    <property type="project" value="TreeGrafter"/>
</dbReference>
<dbReference type="PROSITE" id="PS50887">
    <property type="entry name" value="GGDEF"/>
    <property type="match status" value="1"/>
</dbReference>
<protein>
    <recommendedName>
        <fullName evidence="1">diguanylate cyclase</fullName>
        <ecNumber evidence="1">2.7.7.65</ecNumber>
    </recommendedName>
</protein>
<dbReference type="NCBIfam" id="TIGR00254">
    <property type="entry name" value="GGDEF"/>
    <property type="match status" value="1"/>
</dbReference>
<dbReference type="RefSeq" id="WP_085010183.1">
    <property type="nucleotide sequence ID" value="NZ_NAAD01000008.1"/>
</dbReference>
<evidence type="ECO:0000256" key="1">
    <source>
        <dbReference type="ARBA" id="ARBA00012528"/>
    </source>
</evidence>
<dbReference type="SMART" id="SM00304">
    <property type="entry name" value="HAMP"/>
    <property type="match status" value="1"/>
</dbReference>
<organism evidence="5 6">
    <name type="scientific">Geothermobacter hydrogeniphilus</name>
    <dbReference type="NCBI Taxonomy" id="1969733"/>
    <lineage>
        <taxon>Bacteria</taxon>
        <taxon>Pseudomonadati</taxon>
        <taxon>Thermodesulfobacteriota</taxon>
        <taxon>Desulfuromonadia</taxon>
        <taxon>Desulfuromonadales</taxon>
        <taxon>Geothermobacteraceae</taxon>
        <taxon>Geothermobacter</taxon>
    </lineage>
</organism>
<dbReference type="PANTHER" id="PTHR45138:SF25">
    <property type="entry name" value="GGDEF DOMAIN PROTEIN"/>
    <property type="match status" value="1"/>
</dbReference>
<dbReference type="GO" id="GO:1902201">
    <property type="term" value="P:negative regulation of bacterial-type flagellum-dependent cell motility"/>
    <property type="evidence" value="ECO:0007669"/>
    <property type="project" value="TreeGrafter"/>
</dbReference>
<sequence length="441" mass="49841">MRLIRPTLTRQIVFGYLILALFSLSAVAYALNSLHDQVNRADNLVQVDIRAQNLLRSLRSSLLGEERLTRQYQVLGQPDLLPPLAERLAEFRARRDALEALEGGQFDPQLAAAGRDYLAAGEKFLQASRNSGQKMTAKLRDRLAETRRRTLRQLNRNLAAGATRVDQTLQLLGRESRSAYKITLVLVICGMLLATIVAISLRLYINASLQKLARMIRDVASGSFDIKVDDKGHDEFSLLAREFQTMATKLRELEQLQLDANPLTRLPGNLAIAREIEQRIKRGETFAHAFADLDNFKVYNDRYGYQRGSDVINLTGTIIREVVEQYGDPGDTVGHIGGDDYIFLTRPELAEQMAAEIIARFDRVVPDCYSEADREAGFFYARDRFGEERRFPLLSISIAIVCSDNFEHPTAALIGRECARMKEHLKNQPGSIFLIDRRRGQ</sequence>
<feature type="transmembrane region" description="Helical" evidence="2">
    <location>
        <begin position="182"/>
        <end position="205"/>
    </location>
</feature>